<gene>
    <name evidence="5" type="ORF">PUW23_24510</name>
    <name evidence="6" type="ORF">PUW25_24500</name>
</gene>
<evidence type="ECO:0000256" key="3">
    <source>
        <dbReference type="ARBA" id="ARBA00023163"/>
    </source>
</evidence>
<evidence type="ECO:0000259" key="4">
    <source>
        <dbReference type="PROSITE" id="PS01124"/>
    </source>
</evidence>
<dbReference type="Gene3D" id="1.10.10.60">
    <property type="entry name" value="Homeodomain-like"/>
    <property type="match status" value="2"/>
</dbReference>
<keyword evidence="3" id="KW-0804">Transcription</keyword>
<evidence type="ECO:0000313" key="5">
    <source>
        <dbReference type="EMBL" id="WDH82571.1"/>
    </source>
</evidence>
<organism evidence="5 7">
    <name type="scientific">Paenibacillus urinalis</name>
    <dbReference type="NCBI Taxonomy" id="521520"/>
    <lineage>
        <taxon>Bacteria</taxon>
        <taxon>Bacillati</taxon>
        <taxon>Bacillota</taxon>
        <taxon>Bacilli</taxon>
        <taxon>Bacillales</taxon>
        <taxon>Paenibacillaceae</taxon>
        <taxon>Paenibacillus</taxon>
    </lineage>
</organism>
<dbReference type="Proteomes" id="UP001220962">
    <property type="component" value="Chromosome"/>
</dbReference>
<feature type="domain" description="HTH araC/xylS-type" evidence="4">
    <location>
        <begin position="182"/>
        <end position="280"/>
    </location>
</feature>
<reference evidence="5 8" key="1">
    <citation type="submission" date="2023-02" db="EMBL/GenBank/DDBJ databases">
        <title>Pathogen: clinical or host-associated sample.</title>
        <authorList>
            <person name="Hergert J."/>
            <person name="Casey R."/>
            <person name="Wagner J."/>
            <person name="Young E.L."/>
            <person name="Oakeson K.F."/>
        </authorList>
    </citation>
    <scope>NUCLEOTIDE SEQUENCE</scope>
    <source>
        <strain evidence="6 8">2022CK-00829</strain>
        <strain evidence="5">2022CK-00830</strain>
    </source>
</reference>
<accession>A0AAX3MYR7</accession>
<evidence type="ECO:0000256" key="2">
    <source>
        <dbReference type="ARBA" id="ARBA00023125"/>
    </source>
</evidence>
<keyword evidence="8" id="KW-1185">Reference proteome</keyword>
<dbReference type="PROSITE" id="PS00041">
    <property type="entry name" value="HTH_ARAC_FAMILY_1"/>
    <property type="match status" value="1"/>
</dbReference>
<keyword evidence="2" id="KW-0238">DNA-binding</keyword>
<evidence type="ECO:0000313" key="8">
    <source>
        <dbReference type="Proteomes" id="UP001221519"/>
    </source>
</evidence>
<name>A0AAX3MYR7_9BACL</name>
<dbReference type="InterPro" id="IPR020449">
    <property type="entry name" value="Tscrpt_reg_AraC-type_HTH"/>
</dbReference>
<dbReference type="PRINTS" id="PR00032">
    <property type="entry name" value="HTHARAC"/>
</dbReference>
<dbReference type="EMBL" id="CP118101">
    <property type="protein sequence ID" value="WDH82571.1"/>
    <property type="molecule type" value="Genomic_DNA"/>
</dbReference>
<evidence type="ECO:0000256" key="1">
    <source>
        <dbReference type="ARBA" id="ARBA00023015"/>
    </source>
</evidence>
<dbReference type="SUPFAM" id="SSF46689">
    <property type="entry name" value="Homeodomain-like"/>
    <property type="match status" value="2"/>
</dbReference>
<dbReference type="RefSeq" id="WP_047912677.1">
    <property type="nucleotide sequence ID" value="NZ_CP118101.1"/>
</dbReference>
<dbReference type="PANTHER" id="PTHR43280">
    <property type="entry name" value="ARAC-FAMILY TRANSCRIPTIONAL REGULATOR"/>
    <property type="match status" value="1"/>
</dbReference>
<evidence type="ECO:0000313" key="7">
    <source>
        <dbReference type="Proteomes" id="UP001220962"/>
    </source>
</evidence>
<dbReference type="InterPro" id="IPR018062">
    <property type="entry name" value="HTH_AraC-typ_CS"/>
</dbReference>
<proteinExistence type="predicted"/>
<evidence type="ECO:0000313" key="6">
    <source>
        <dbReference type="EMBL" id="WDI02316.1"/>
    </source>
</evidence>
<dbReference type="Proteomes" id="UP001221519">
    <property type="component" value="Chromosome"/>
</dbReference>
<protein>
    <submittedName>
        <fullName evidence="5">AraC family transcriptional regulator</fullName>
    </submittedName>
</protein>
<dbReference type="InterPro" id="IPR018060">
    <property type="entry name" value="HTH_AraC"/>
</dbReference>
<dbReference type="PROSITE" id="PS01124">
    <property type="entry name" value="HTH_ARAC_FAMILY_2"/>
    <property type="match status" value="1"/>
</dbReference>
<dbReference type="Pfam" id="PF12833">
    <property type="entry name" value="HTH_18"/>
    <property type="match status" value="1"/>
</dbReference>
<dbReference type="SMART" id="SM00342">
    <property type="entry name" value="HTH_ARAC"/>
    <property type="match status" value="1"/>
</dbReference>
<dbReference type="EMBL" id="CP118108">
    <property type="protein sequence ID" value="WDI02316.1"/>
    <property type="molecule type" value="Genomic_DNA"/>
</dbReference>
<dbReference type="GO" id="GO:0003700">
    <property type="term" value="F:DNA-binding transcription factor activity"/>
    <property type="evidence" value="ECO:0007669"/>
    <property type="project" value="InterPro"/>
</dbReference>
<dbReference type="InterPro" id="IPR009057">
    <property type="entry name" value="Homeodomain-like_sf"/>
</dbReference>
<dbReference type="GO" id="GO:0043565">
    <property type="term" value="F:sequence-specific DNA binding"/>
    <property type="evidence" value="ECO:0007669"/>
    <property type="project" value="InterPro"/>
</dbReference>
<sequence>MYEWKMDSADHELASKTLDYSSVRLRDIARVSTRSRWSLPRTRTASRRLLVITDGKGSLTMNNCSYQVEKPCVYSCVPEASIEMTCNCGRDLDLMIIEYDIYQEQGNKGPLVVVDDYIMEPGSELLSQEASWFTGMCQSIYGHWHSGEGLGRYRSQIIFQEFLYWVAKSRTAEVQDSNSTLQKTKEYIDQHYDENLTLERLGRMAGLSLKYYSELFKKQYGVSVTEYIATTRMEHAKQLMMDSELKLRDIAHLVGYPDEFYFSRKFKKMMGVSPSEYKKQQELTFLGSRFS</sequence>
<keyword evidence="1" id="KW-0805">Transcription regulation</keyword>
<dbReference type="PANTHER" id="PTHR43280:SF28">
    <property type="entry name" value="HTH-TYPE TRANSCRIPTIONAL ACTIVATOR RHAS"/>
    <property type="match status" value="1"/>
</dbReference>
<dbReference type="AlphaFoldDB" id="A0AAX3MYR7"/>